<dbReference type="EMBL" id="DWVZ01000130">
    <property type="protein sequence ID" value="HJC63869.1"/>
    <property type="molecule type" value="Genomic_DNA"/>
</dbReference>
<keyword evidence="2" id="KW-0812">Transmembrane</keyword>
<organism evidence="4 5">
    <name type="scientific">Candidatus Blautia merdavium</name>
    <dbReference type="NCBI Taxonomy" id="2838494"/>
    <lineage>
        <taxon>Bacteria</taxon>
        <taxon>Bacillati</taxon>
        <taxon>Bacillota</taxon>
        <taxon>Clostridia</taxon>
        <taxon>Lachnospirales</taxon>
        <taxon>Lachnospiraceae</taxon>
        <taxon>Blautia</taxon>
    </lineage>
</organism>
<feature type="transmembrane region" description="Helical" evidence="2">
    <location>
        <begin position="44"/>
        <end position="64"/>
    </location>
</feature>
<feature type="compositionally biased region" description="Basic and acidic residues" evidence="1">
    <location>
        <begin position="234"/>
        <end position="266"/>
    </location>
</feature>
<comment type="caution">
    <text evidence="4">The sequence shown here is derived from an EMBL/GenBank/DDBJ whole genome shotgun (WGS) entry which is preliminary data.</text>
</comment>
<evidence type="ECO:0000256" key="2">
    <source>
        <dbReference type="SAM" id="Phobius"/>
    </source>
</evidence>
<name>A0A9D2PMU9_9FIRM</name>
<accession>A0A9D2PMU9</accession>
<feature type="region of interest" description="Disordered" evidence="1">
    <location>
        <begin position="220"/>
        <end position="266"/>
    </location>
</feature>
<reference evidence="4" key="2">
    <citation type="submission" date="2021-04" db="EMBL/GenBank/DDBJ databases">
        <authorList>
            <person name="Gilroy R."/>
        </authorList>
    </citation>
    <scope>NUCLEOTIDE SEQUENCE</scope>
    <source>
        <strain evidence="4">ChiBcec2-3848</strain>
    </source>
</reference>
<keyword evidence="2" id="KW-1133">Transmembrane helix</keyword>
<dbReference type="Pfam" id="PF23750">
    <property type="entry name" value="RsgI_M"/>
    <property type="match status" value="1"/>
</dbReference>
<evidence type="ECO:0000313" key="5">
    <source>
        <dbReference type="Proteomes" id="UP000823886"/>
    </source>
</evidence>
<evidence type="ECO:0000259" key="3">
    <source>
        <dbReference type="Pfam" id="PF23750"/>
    </source>
</evidence>
<gene>
    <name evidence="4" type="ORF">H9753_09685</name>
</gene>
<evidence type="ECO:0000256" key="1">
    <source>
        <dbReference type="SAM" id="MobiDB-lite"/>
    </source>
</evidence>
<proteinExistence type="predicted"/>
<evidence type="ECO:0000313" key="4">
    <source>
        <dbReference type="EMBL" id="HJC63869.1"/>
    </source>
</evidence>
<dbReference type="Proteomes" id="UP000823886">
    <property type="component" value="Unassembled WGS sequence"/>
</dbReference>
<reference evidence="4" key="1">
    <citation type="journal article" date="2021" name="PeerJ">
        <title>Extensive microbial diversity within the chicken gut microbiome revealed by metagenomics and culture.</title>
        <authorList>
            <person name="Gilroy R."/>
            <person name="Ravi A."/>
            <person name="Getino M."/>
            <person name="Pursley I."/>
            <person name="Horton D.L."/>
            <person name="Alikhan N.F."/>
            <person name="Baker D."/>
            <person name="Gharbi K."/>
            <person name="Hall N."/>
            <person name="Watson M."/>
            <person name="Adriaenssens E.M."/>
            <person name="Foster-Nyarko E."/>
            <person name="Jarju S."/>
            <person name="Secka A."/>
            <person name="Antonio M."/>
            <person name="Oren A."/>
            <person name="Chaudhuri R.R."/>
            <person name="La Ragione R."/>
            <person name="Hildebrand F."/>
            <person name="Pallen M.J."/>
        </authorList>
    </citation>
    <scope>NUCLEOTIDE SEQUENCE</scope>
    <source>
        <strain evidence="4">ChiBcec2-3848</strain>
    </source>
</reference>
<sequence length="266" mass="29946">MRDKLKETFDQIHAEEELKENTLEFLAEKRRRDRKKRFPQSRRLVPVLACLAAVFLCLGGYRLYFTPTSIISIDINPSLELGINPFDRVVSVEGFNEDGKELAASLDLEYMSYTRAVEEILSDERIAAYLSEDQVLSIAVAGADEEKTETILSQVRACARGHKNTHCYGVSHEEITSAHEAGLSCGKYRAYLELKEYDPDITAEEVSGMTMKEIRDRIASLAGKEEAGESTSYRGKDSAQQKHGHGGQEHSEDDERHGHGYRQGKE</sequence>
<protein>
    <recommendedName>
        <fullName evidence="3">Anti-sigma factor RsgI-like middle domain-containing protein</fullName>
    </recommendedName>
</protein>
<dbReference type="AlphaFoldDB" id="A0A9D2PMU9"/>
<dbReference type="InterPro" id="IPR055431">
    <property type="entry name" value="RsgI_M"/>
</dbReference>
<feature type="domain" description="Anti-sigma factor RsgI-like middle" evidence="3">
    <location>
        <begin position="69"/>
        <end position="192"/>
    </location>
</feature>
<keyword evidence="2" id="KW-0472">Membrane</keyword>